<dbReference type="AlphaFoldDB" id="A0A1B6E6Z5"/>
<feature type="signal peptide" evidence="1">
    <location>
        <begin position="1"/>
        <end position="17"/>
    </location>
</feature>
<organism evidence="2">
    <name type="scientific">Clastoptera arizonana</name>
    <name type="common">Arizona spittle bug</name>
    <dbReference type="NCBI Taxonomy" id="38151"/>
    <lineage>
        <taxon>Eukaryota</taxon>
        <taxon>Metazoa</taxon>
        <taxon>Ecdysozoa</taxon>
        <taxon>Arthropoda</taxon>
        <taxon>Hexapoda</taxon>
        <taxon>Insecta</taxon>
        <taxon>Pterygota</taxon>
        <taxon>Neoptera</taxon>
        <taxon>Paraneoptera</taxon>
        <taxon>Hemiptera</taxon>
        <taxon>Auchenorrhyncha</taxon>
        <taxon>Cercopoidea</taxon>
        <taxon>Clastopteridae</taxon>
        <taxon>Clastoptera</taxon>
    </lineage>
</organism>
<gene>
    <name evidence="2" type="ORF">g.54</name>
</gene>
<reference evidence="2" key="1">
    <citation type="submission" date="2015-12" db="EMBL/GenBank/DDBJ databases">
        <title>De novo transcriptome assembly of four potential Pierce s Disease insect vectors from Arizona vineyards.</title>
        <authorList>
            <person name="Tassone E.E."/>
        </authorList>
    </citation>
    <scope>NUCLEOTIDE SEQUENCE</scope>
</reference>
<dbReference type="EMBL" id="GEDC01003590">
    <property type="protein sequence ID" value="JAS33708.1"/>
    <property type="molecule type" value="Transcribed_RNA"/>
</dbReference>
<feature type="chain" id="PRO_5008581858" evidence="1">
    <location>
        <begin position="18"/>
        <end position="164"/>
    </location>
</feature>
<evidence type="ECO:0000313" key="2">
    <source>
        <dbReference type="EMBL" id="JAS33708.1"/>
    </source>
</evidence>
<sequence length="164" mass="19442">MYIRLAITAILTVSVAADVEKNKRTLRELKEASANVSRECVKELNVFTFGTVPCKERYLRVERAMKAESKVLEFIVAKKRDLGIKNKKLVKKFIKTLRMYEDLKKFENYKCSDKMDEYRVVLRRMQVMSFEMFEEKLIKHFKRYDDLFDELLDVKVGASFYANP</sequence>
<name>A0A1B6E6Z5_9HEMI</name>
<proteinExistence type="predicted"/>
<accession>A0A1B6E6Z5</accession>
<keyword evidence="1" id="KW-0732">Signal</keyword>
<evidence type="ECO:0000256" key="1">
    <source>
        <dbReference type="SAM" id="SignalP"/>
    </source>
</evidence>
<protein>
    <submittedName>
        <fullName evidence="2">Uncharacterized protein</fullName>
    </submittedName>
</protein>